<feature type="compositionally biased region" description="Polar residues" evidence="10">
    <location>
        <begin position="1047"/>
        <end position="1069"/>
    </location>
</feature>
<keyword evidence="9" id="KW-0175">Coiled coil</keyword>
<feature type="region of interest" description="Disordered" evidence="10">
    <location>
        <begin position="714"/>
        <end position="747"/>
    </location>
</feature>
<feature type="domain" description="DM2" evidence="13">
    <location>
        <begin position="434"/>
        <end position="517"/>
    </location>
</feature>
<dbReference type="SUPFAM" id="SSF47592">
    <property type="entry name" value="SWIB/MDM2 domain"/>
    <property type="match status" value="1"/>
</dbReference>
<evidence type="ECO:0000259" key="11">
    <source>
        <dbReference type="PROSITE" id="PS50829"/>
    </source>
</evidence>
<dbReference type="InterPro" id="IPR009568">
    <property type="entry name" value="DUF1184"/>
</dbReference>
<evidence type="ECO:0000256" key="7">
    <source>
        <dbReference type="ARBA" id="ARBA00023274"/>
    </source>
</evidence>
<dbReference type="InterPro" id="IPR003169">
    <property type="entry name" value="GYF"/>
</dbReference>
<dbReference type="GO" id="GO:0003723">
    <property type="term" value="F:RNA binding"/>
    <property type="evidence" value="ECO:0007669"/>
    <property type="project" value="UniProtKB-KW"/>
</dbReference>
<dbReference type="GO" id="GO:0006364">
    <property type="term" value="P:rRNA processing"/>
    <property type="evidence" value="ECO:0007669"/>
    <property type="project" value="UniProtKB-KW"/>
</dbReference>
<evidence type="ECO:0000256" key="5">
    <source>
        <dbReference type="ARBA" id="ARBA00022884"/>
    </source>
</evidence>
<evidence type="ECO:0000256" key="10">
    <source>
        <dbReference type="SAM" id="MobiDB-lite"/>
    </source>
</evidence>
<evidence type="ECO:0000259" key="13">
    <source>
        <dbReference type="PROSITE" id="PS51925"/>
    </source>
</evidence>
<feature type="coiled-coil region" evidence="9">
    <location>
        <begin position="1185"/>
        <end position="1212"/>
    </location>
</feature>
<dbReference type="GO" id="GO:0005730">
    <property type="term" value="C:nucleolus"/>
    <property type="evidence" value="ECO:0007669"/>
    <property type="project" value="UniProtKB-SubCell"/>
</dbReference>
<keyword evidence="6" id="KW-0539">Nucleus</keyword>
<dbReference type="FunFam" id="3.30.1370.10:FF:000011">
    <property type="entry name" value="KRR1 small subunit processome component"/>
    <property type="match status" value="1"/>
</dbReference>
<accession>A0A8S2AFW3</accession>
<dbReference type="Pfam" id="PF02213">
    <property type="entry name" value="GYF"/>
    <property type="match status" value="1"/>
</dbReference>
<dbReference type="Pfam" id="PF03126">
    <property type="entry name" value="Plus-3"/>
    <property type="match status" value="1"/>
</dbReference>
<evidence type="ECO:0000256" key="1">
    <source>
        <dbReference type="ARBA" id="ARBA00004604"/>
    </source>
</evidence>
<evidence type="ECO:0000256" key="2">
    <source>
        <dbReference type="ARBA" id="ARBA00009344"/>
    </source>
</evidence>
<dbReference type="Pfam" id="PF21800">
    <property type="entry name" value="KH_KRR1_2nd"/>
    <property type="match status" value="1"/>
</dbReference>
<dbReference type="Gene3D" id="3.30.1370.10">
    <property type="entry name" value="K Homology domain, type 1"/>
    <property type="match status" value="2"/>
</dbReference>
<dbReference type="CDD" id="cd22394">
    <property type="entry name" value="KH-I_KRR1_rpt2"/>
    <property type="match status" value="1"/>
</dbReference>
<dbReference type="Pfam" id="PF23197">
    <property type="entry name" value="IG_AIR9"/>
    <property type="match status" value="1"/>
</dbReference>
<keyword evidence="3" id="KW-0690">Ribosome biogenesis</keyword>
<dbReference type="CDD" id="cd22393">
    <property type="entry name" value="KH-I_KRR1_rpt1"/>
    <property type="match status" value="1"/>
</dbReference>
<feature type="compositionally biased region" description="Low complexity" evidence="10">
    <location>
        <begin position="714"/>
        <end position="729"/>
    </location>
</feature>
<dbReference type="InterPro" id="IPR036612">
    <property type="entry name" value="KH_dom_type_1_sf"/>
</dbReference>
<dbReference type="GO" id="GO:0005886">
    <property type="term" value="C:plasma membrane"/>
    <property type="evidence" value="ECO:0007669"/>
    <property type="project" value="TreeGrafter"/>
</dbReference>
<evidence type="ECO:0000256" key="6">
    <source>
        <dbReference type="ARBA" id="ARBA00023242"/>
    </source>
</evidence>
<dbReference type="SUPFAM" id="SSF159042">
    <property type="entry name" value="Plus3-like"/>
    <property type="match status" value="1"/>
</dbReference>
<dbReference type="InterPro" id="IPR048548">
    <property type="entry name" value="KRR1-like_KH2"/>
</dbReference>
<feature type="domain" description="Plus3" evidence="12">
    <location>
        <begin position="558"/>
        <end position="683"/>
    </location>
</feature>
<dbReference type="SUPFAM" id="SSF55277">
    <property type="entry name" value="GYF domain"/>
    <property type="match status" value="1"/>
</dbReference>
<feature type="compositionally biased region" description="Polar residues" evidence="10">
    <location>
        <begin position="838"/>
        <end position="848"/>
    </location>
</feature>
<dbReference type="FunFam" id="2.60.40.2700:FF:000001">
    <property type="entry name" value="Transmembrane protein"/>
    <property type="match status" value="1"/>
</dbReference>
<dbReference type="PANTHER" id="PTHR31149">
    <property type="entry name" value="EXPRESSED PROTEIN"/>
    <property type="match status" value="1"/>
</dbReference>
<feature type="compositionally biased region" description="Basic residues" evidence="10">
    <location>
        <begin position="17"/>
        <end position="26"/>
    </location>
</feature>
<feature type="compositionally biased region" description="Basic and acidic residues" evidence="10">
    <location>
        <begin position="287"/>
        <end position="317"/>
    </location>
</feature>
<dbReference type="FunFam" id="3.30.1370.10:FF:000014">
    <property type="entry name" value="KRR1 small subunit processome component"/>
    <property type="match status" value="1"/>
</dbReference>
<feature type="region of interest" description="Disordered" evidence="10">
    <location>
        <begin position="246"/>
        <end position="340"/>
    </location>
</feature>
<evidence type="ECO:0000313" key="15">
    <source>
        <dbReference type="Proteomes" id="UP000682877"/>
    </source>
</evidence>
<dbReference type="Gene3D" id="1.10.245.10">
    <property type="entry name" value="SWIB/MDM2 domain"/>
    <property type="match status" value="1"/>
</dbReference>
<feature type="compositionally biased region" description="Basic and acidic residues" evidence="10">
    <location>
        <begin position="1357"/>
        <end position="1368"/>
    </location>
</feature>
<dbReference type="Gene3D" id="2.60.40.2700">
    <property type="match status" value="1"/>
</dbReference>
<dbReference type="Pfam" id="PF17903">
    <property type="entry name" value="KH_KRR1_1st"/>
    <property type="match status" value="1"/>
</dbReference>
<comment type="similarity">
    <text evidence="2">Belongs to the KRR1 family.</text>
</comment>
<evidence type="ECO:0000313" key="14">
    <source>
        <dbReference type="EMBL" id="CAE6091550.1"/>
    </source>
</evidence>
<gene>
    <name evidence="14" type="ORF">AARE701A_LOCUS14787</name>
</gene>
<reference evidence="14" key="1">
    <citation type="submission" date="2021-01" db="EMBL/GenBank/DDBJ databases">
        <authorList>
            <person name="Bezrukov I."/>
        </authorList>
    </citation>
    <scope>NUCLEOTIDE SEQUENCE</scope>
</reference>
<evidence type="ECO:0000256" key="4">
    <source>
        <dbReference type="ARBA" id="ARBA00022552"/>
    </source>
</evidence>
<dbReference type="InterPro" id="IPR055474">
    <property type="entry name" value="DUF7046"/>
</dbReference>
<evidence type="ECO:0000256" key="3">
    <source>
        <dbReference type="ARBA" id="ARBA00022517"/>
    </source>
</evidence>
<name>A0A8S2AFW3_ARAAE</name>
<dbReference type="EMBL" id="LR999456">
    <property type="protein sequence ID" value="CAE6091550.1"/>
    <property type="molecule type" value="Genomic_DNA"/>
</dbReference>
<comment type="subcellular location">
    <subcellularLocation>
        <location evidence="1">Nucleus</location>
        <location evidence="1">Nucleolus</location>
    </subcellularLocation>
</comment>
<dbReference type="SMART" id="SM00444">
    <property type="entry name" value="GYF"/>
    <property type="match status" value="1"/>
</dbReference>
<dbReference type="InterPro" id="IPR004343">
    <property type="entry name" value="Plus-3_dom"/>
</dbReference>
<evidence type="ECO:0000256" key="9">
    <source>
        <dbReference type="SAM" id="Coils"/>
    </source>
</evidence>
<feature type="compositionally biased region" description="Basic residues" evidence="10">
    <location>
        <begin position="246"/>
        <end position="260"/>
    </location>
</feature>
<dbReference type="GO" id="GO:0003677">
    <property type="term" value="F:DNA binding"/>
    <property type="evidence" value="ECO:0007669"/>
    <property type="project" value="InterPro"/>
</dbReference>
<dbReference type="InterPro" id="IPR036885">
    <property type="entry name" value="SWIB_MDM2_dom_sf"/>
</dbReference>
<dbReference type="Pfam" id="PF06683">
    <property type="entry name" value="DUF1184"/>
    <property type="match status" value="2"/>
</dbReference>
<feature type="region of interest" description="Disordered" evidence="10">
    <location>
        <begin position="1"/>
        <end position="35"/>
    </location>
</feature>
<feature type="region of interest" description="Disordered" evidence="10">
    <location>
        <begin position="1356"/>
        <end position="1384"/>
    </location>
</feature>
<dbReference type="PROSITE" id="PS51360">
    <property type="entry name" value="PLUS3"/>
    <property type="match status" value="1"/>
</dbReference>
<protein>
    <recommendedName>
        <fullName evidence="8">KRR-R motif-containing protein 1</fullName>
    </recommendedName>
</protein>
<keyword evidence="15" id="KW-1185">Reference proteome</keyword>
<dbReference type="PROSITE" id="PS51925">
    <property type="entry name" value="SWIB_MDM2"/>
    <property type="match status" value="1"/>
</dbReference>
<evidence type="ECO:0000256" key="8">
    <source>
        <dbReference type="ARBA" id="ARBA00032993"/>
    </source>
</evidence>
<dbReference type="InterPro" id="IPR056284">
    <property type="entry name" value="AIR9-like_A9"/>
</dbReference>
<dbReference type="SMART" id="SM00719">
    <property type="entry name" value="Plus3"/>
    <property type="match status" value="1"/>
</dbReference>
<feature type="domain" description="GYF" evidence="11">
    <location>
        <begin position="884"/>
        <end position="938"/>
    </location>
</feature>
<evidence type="ECO:0000259" key="12">
    <source>
        <dbReference type="PROSITE" id="PS51360"/>
    </source>
</evidence>
<dbReference type="Pfam" id="PF02201">
    <property type="entry name" value="SWIB"/>
    <property type="match status" value="1"/>
</dbReference>
<dbReference type="Proteomes" id="UP000682877">
    <property type="component" value="Chromosome 6"/>
</dbReference>
<dbReference type="Gene3D" id="3.90.70.200">
    <property type="entry name" value="Plus-3 domain"/>
    <property type="match status" value="1"/>
</dbReference>
<proteinExistence type="inferred from homology"/>
<dbReference type="Pfam" id="PF23080">
    <property type="entry name" value="DUF7046"/>
    <property type="match status" value="1"/>
</dbReference>
<dbReference type="InterPro" id="IPR048550">
    <property type="entry name" value="KRR1-like_KH1_euk"/>
</dbReference>
<keyword evidence="5" id="KW-0694">RNA-binding</keyword>
<dbReference type="InterPro" id="IPR036128">
    <property type="entry name" value="Plus3-like_sf"/>
</dbReference>
<feature type="compositionally biased region" description="Acidic residues" evidence="10">
    <location>
        <begin position="853"/>
        <end position="867"/>
    </location>
</feature>
<keyword evidence="4" id="KW-0698">rRNA processing</keyword>
<dbReference type="InterPro" id="IPR041174">
    <property type="entry name" value="KRR1-like_KH1"/>
</dbReference>
<dbReference type="GO" id="GO:1990904">
    <property type="term" value="C:ribonucleoprotein complex"/>
    <property type="evidence" value="ECO:0007669"/>
    <property type="project" value="UniProtKB-KW"/>
</dbReference>
<dbReference type="PROSITE" id="PS50829">
    <property type="entry name" value="GYF"/>
    <property type="match status" value="1"/>
</dbReference>
<dbReference type="Gene3D" id="3.30.1490.40">
    <property type="match status" value="1"/>
</dbReference>
<dbReference type="SUPFAM" id="SSF54791">
    <property type="entry name" value="Eukaryotic type KH-domain (KH-domain type I)"/>
    <property type="match status" value="1"/>
</dbReference>
<sequence length="2139" mass="242730">MAEVEELEHEEQNIEKRVRKKGKHDKPKPWDDDPNIDRWTIEKFDPAWNPTGMFETSSFSTLFPQYREKYLQESWPRVESALKEYGVACKLNLVEGSMTVSTTRKTRDPYIIVKARDLIKLLSRSVPAPQAIKILEDEVQCDIIKIGNLVRNKERFVKRRQRLVGPNSSTLKALEILTNCYILVQGSTVAAMGPFKGLKQLRRIVEDCVQNKMHPVYHIKTLMMKKELEKDPALANESWDRFLPTFRKKNVKQKKPKSKEKKPYTPFPPPQPPSKIDMQLESGEYFMSDKKKSEKKWQEKQEKQTEKSTENKRKRDASFLPPEEPMNNNSKANNSEDGKNDITELTQSLKSKTKEFKKQKKTHERVNAEEYIAGSNWGMPPACDGNIYACNATLLQLPLEREKFWVVMGDITWVEEGNGGSVISSRKRKARPKRFEFVGWGSKQLIEFLKSLGKDTSEMISRYDVSDTIARYIAKEGLLDPSNKKKVVCDKRLVSLFGSRTIFRMKVYDLLEKHYKENQDDSDFDFLYEDEPQIISHSEKIAKRTGKVVKKPRGTFAAIVSDNIKLLYLRKSLVQELVKSPDTFESKMLGSFVRIKSDPNDYLQKYPYQLVQVTGVKKEPGTDDFLLQVTNYVKDVSISVLSDDNFSQEECEDLHQRIKNGLLKKPTIVEMEEKARSLHEDQTKHWLGREIYLEKRELLQNPEEQARLLREVPEVIGEEPVPNPEVSSPEAHKSDNEQRLSESPLSCIQETPEVRNLFGGEDQQFNNGYLMSNPGSTPGITSYGTEINEGLPTWIASAGDEYLHGDVEQPANGIVGGETPTKECIVSQLQSSIPVINLNNGSQVQPNPSEVIELSDDDEDENDDGETLDPKVEDVQVLSYDKEKLNWLYKDPQGLVQGPFSLIQLKAWRDAEYFTKNFRVWMTGESMDSAVLLTDVLHEILRVGRNWSRVFGSVSRGFDFGFVSFWGLEKMDNGHEERLAERFSGVELGESSGSHENDVKNDSLFQVIKAVEAAEATIKQQVEENNLLKAELQRRYLELAKYKSGESLPQTSDLGNHSNTTTGGSSPLHQSAAGINLVDRRKGKINASGTDSSGMLVVHQHVYPNGEEATVSNRSEDHSERIMTNGIVRGTVGGEGTSQLSSSPSTISLSPMRPLLEGDHDSHINSSSHELMPVGEVNNSGTAWKQELVHKVQEQEQEILRLRKYLADYSAKEAQIRNEKYVLERRIAHMRSAFDQQQQDLVDAASKALSYRQEIIEENIRLTYALQAAEQERSMFVSNLLPLLSEYSLLPQISDSQSIVSNVKVLFRHLQEKLNVTETKLKETEYQLAPWQSDVNHSNASPLSPYQPVGMGLRYSTDPEHHHQDRRGGSAASIYHLDGPESRSPAFQMPVQPALNQDESHGPNNRVQFREPLSNTFMDDAYADVQADTNTTLENSTYVAVDDPSPSNYPILAPVLEEPSSSFSEAADDDPLPGIADLQISGEPFPGRELQVSGHSINGTTKCNFEWVRHLEDGSVNYIDGAKRPDYLVTADDVDLYLAIEVHPLDDKNRKGELVRVFANENCKITCHPEMQSHIEKSLYNGHALFKVSYSIGYMDIWEAATLSIKKEGCSIKPTNDPVITEKFSSSTNIVIPFDQPADFVIIGSDGVEHLCRVVNDATDLSCSRDTIVLTLRLFLKKALQRKKGKKKGFFPKPTDGGVRRIRPLPGSYRYYPYATGTSSGKEHVREEVVQLGVDLSISLANSMFLLCDDIHTMLWFCFKLLKYTLPPSDPVLERLLRVVHYVYSTDIKPKNRACPDGGNSVQWELVRTTWKDFTDGIIILSRLVSLLRKKDCSFDDRLLSSAIIKYKQQVLKKLEDKLMSAKDVSELNGFERETVASNVSDLWKSLFDEEAGESTPEVARSRIHSDLFQPISGDSCHGEIPALPVYPPYILGAEFAKQELIEEVVQLGVELSLYVAESMFLLCDEIRSVLQFCSNLWRRVKRDPNVGNPAGERLLRVIHHVYSKDIKPKNRVYHIGGKSVQWDLIRTTFEDFDAGMSDMHNLFLILEVKGTWANGREYTSSVEEVLKKLGGKLRCAKDVSEANGFAREAMKSNILDMWKSLFDRETVEVAWTRKVRREEILSDLFQPLLKEYEEAKQH</sequence>
<feature type="region of interest" description="Disordered" evidence="10">
    <location>
        <begin position="1047"/>
        <end position="1070"/>
    </location>
</feature>
<feature type="region of interest" description="Disordered" evidence="10">
    <location>
        <begin position="838"/>
        <end position="869"/>
    </location>
</feature>
<dbReference type="InterPro" id="IPR003121">
    <property type="entry name" value="SWIB_MDM2_domain"/>
</dbReference>
<organism evidence="14 15">
    <name type="scientific">Arabidopsis arenosa</name>
    <name type="common">Sand rock-cress</name>
    <name type="synonym">Cardaminopsis arenosa</name>
    <dbReference type="NCBI Taxonomy" id="38785"/>
    <lineage>
        <taxon>Eukaryota</taxon>
        <taxon>Viridiplantae</taxon>
        <taxon>Streptophyta</taxon>
        <taxon>Embryophyta</taxon>
        <taxon>Tracheophyta</taxon>
        <taxon>Spermatophyta</taxon>
        <taxon>Magnoliopsida</taxon>
        <taxon>eudicotyledons</taxon>
        <taxon>Gunneridae</taxon>
        <taxon>Pentapetalae</taxon>
        <taxon>rosids</taxon>
        <taxon>malvids</taxon>
        <taxon>Brassicales</taxon>
        <taxon>Brassicaceae</taxon>
        <taxon>Camelineae</taxon>
        <taxon>Arabidopsis</taxon>
    </lineage>
</organism>
<keyword evidence="7" id="KW-0687">Ribonucleoprotein</keyword>
<dbReference type="InterPro" id="IPR035445">
    <property type="entry name" value="GYF-like_dom_sf"/>
</dbReference>
<dbReference type="PANTHER" id="PTHR31149:SF9">
    <property type="entry name" value="TRANSMEMBRANE PROTEIN"/>
    <property type="match status" value="1"/>
</dbReference>
<feature type="compositionally biased region" description="Basic and acidic residues" evidence="10">
    <location>
        <begin position="730"/>
        <end position="740"/>
    </location>
</feature>
<dbReference type="InterPro" id="IPR048549">
    <property type="entry name" value="KRR1-like_KH2_euk"/>
</dbReference>